<dbReference type="InterPro" id="IPR001278">
    <property type="entry name" value="Arg-tRNA-ligase"/>
</dbReference>
<dbReference type="GO" id="GO:0006420">
    <property type="term" value="P:arginyl-tRNA aminoacylation"/>
    <property type="evidence" value="ECO:0007669"/>
    <property type="project" value="InterPro"/>
</dbReference>
<dbReference type="Gene3D" id="3.40.50.620">
    <property type="entry name" value="HUPs"/>
    <property type="match status" value="1"/>
</dbReference>
<dbReference type="PANTHER" id="PTHR11956">
    <property type="entry name" value="ARGINYL-TRNA SYNTHETASE"/>
    <property type="match status" value="1"/>
</dbReference>
<evidence type="ECO:0000313" key="4">
    <source>
        <dbReference type="Proteomes" id="UP000238479"/>
    </source>
</evidence>
<feature type="domain" description="Arginyl tRNA synthetase N-terminal" evidence="2">
    <location>
        <begin position="11"/>
        <end position="98"/>
    </location>
</feature>
<keyword evidence="1" id="KW-0648">Protein biosynthesis</keyword>
<dbReference type="PANTHER" id="PTHR11956:SF5">
    <property type="entry name" value="ARGININE--TRNA LIGASE, CYTOPLASMIC"/>
    <property type="match status" value="1"/>
</dbReference>
<keyword evidence="1 3" id="KW-0436">Ligase</keyword>
<dbReference type="Pfam" id="PF03485">
    <property type="entry name" value="Arg_tRNA_synt_N"/>
    <property type="match status" value="1"/>
</dbReference>
<dbReference type="Gramene" id="PRQ19296">
    <property type="protein sequence ID" value="PRQ19296"/>
    <property type="gene ID" value="RchiOBHm_Chr7g0215661"/>
</dbReference>
<dbReference type="SMART" id="SM01016">
    <property type="entry name" value="Arg_tRNA_synt_N"/>
    <property type="match status" value="1"/>
</dbReference>
<dbReference type="GO" id="GO:0005524">
    <property type="term" value="F:ATP binding"/>
    <property type="evidence" value="ECO:0007669"/>
    <property type="project" value="UniProtKB-KW"/>
</dbReference>
<dbReference type="InterPro" id="IPR005148">
    <property type="entry name" value="Arg-tRNA-synth_N"/>
</dbReference>
<keyword evidence="1" id="KW-0547">Nucleotide-binding</keyword>
<dbReference type="Pfam" id="PF00750">
    <property type="entry name" value="tRNA-synt_1d"/>
    <property type="match status" value="1"/>
</dbReference>
<dbReference type="Gene3D" id="3.30.1360.70">
    <property type="entry name" value="Arginyl tRNA synthetase N-terminal domain"/>
    <property type="match status" value="1"/>
</dbReference>
<comment type="similarity">
    <text evidence="1">Belongs to the class-I aminoacyl-tRNA synthetase family.</text>
</comment>
<name>A0A2P6PBJ2_ROSCH</name>
<accession>A0A2P6PBJ2</accession>
<dbReference type="GO" id="GO:0005737">
    <property type="term" value="C:cytoplasm"/>
    <property type="evidence" value="ECO:0007669"/>
    <property type="project" value="InterPro"/>
</dbReference>
<dbReference type="InterPro" id="IPR036695">
    <property type="entry name" value="Arg-tRNA-synth_N_sf"/>
</dbReference>
<keyword evidence="4" id="KW-1185">Reference proteome</keyword>
<protein>
    <submittedName>
        <fullName evidence="3">Putative arginine--tRNA ligase</fullName>
        <ecNumber evidence="3">6.1.1.19</ecNumber>
    </submittedName>
</protein>
<dbReference type="SUPFAM" id="SSF52374">
    <property type="entry name" value="Nucleotidylyl transferase"/>
    <property type="match status" value="1"/>
</dbReference>
<proteinExistence type="inferred from homology"/>
<reference evidence="3 4" key="1">
    <citation type="journal article" date="2018" name="Nat. Genet.">
        <title>The Rosa genome provides new insights in the design of modern roses.</title>
        <authorList>
            <person name="Bendahmane M."/>
        </authorList>
    </citation>
    <scope>NUCLEOTIDE SEQUENCE [LARGE SCALE GENOMIC DNA]</scope>
    <source>
        <strain evidence="4">cv. Old Blush</strain>
    </source>
</reference>
<dbReference type="SUPFAM" id="SSF55190">
    <property type="entry name" value="Arginyl-tRNA synthetase (ArgRS), N-terminal 'additional' domain"/>
    <property type="match status" value="1"/>
</dbReference>
<evidence type="ECO:0000313" key="3">
    <source>
        <dbReference type="EMBL" id="PRQ19296.1"/>
    </source>
</evidence>
<evidence type="ECO:0000256" key="1">
    <source>
        <dbReference type="RuleBase" id="RU363038"/>
    </source>
</evidence>
<keyword evidence="1" id="KW-0067">ATP-binding</keyword>
<comment type="caution">
    <text evidence="3">The sequence shown here is derived from an EMBL/GenBank/DDBJ whole genome shotgun (WGS) entry which is preliminary data.</text>
</comment>
<dbReference type="Proteomes" id="UP000238479">
    <property type="component" value="Chromosome 7"/>
</dbReference>
<dbReference type="EC" id="6.1.1.19" evidence="3"/>
<organism evidence="3 4">
    <name type="scientific">Rosa chinensis</name>
    <name type="common">China rose</name>
    <dbReference type="NCBI Taxonomy" id="74649"/>
    <lineage>
        <taxon>Eukaryota</taxon>
        <taxon>Viridiplantae</taxon>
        <taxon>Streptophyta</taxon>
        <taxon>Embryophyta</taxon>
        <taxon>Tracheophyta</taxon>
        <taxon>Spermatophyta</taxon>
        <taxon>Magnoliopsida</taxon>
        <taxon>eudicotyledons</taxon>
        <taxon>Gunneridae</taxon>
        <taxon>Pentapetalae</taxon>
        <taxon>rosids</taxon>
        <taxon>fabids</taxon>
        <taxon>Rosales</taxon>
        <taxon>Rosaceae</taxon>
        <taxon>Rosoideae</taxon>
        <taxon>Rosoideae incertae sedis</taxon>
        <taxon>Rosa</taxon>
    </lineage>
</organism>
<dbReference type="STRING" id="74649.A0A2P6PBJ2"/>
<dbReference type="AlphaFoldDB" id="A0A2P6PBJ2"/>
<gene>
    <name evidence="3" type="ORF">RchiOBHm_Chr7g0215661</name>
</gene>
<evidence type="ECO:0000259" key="2">
    <source>
        <dbReference type="SMART" id="SM01016"/>
    </source>
</evidence>
<sequence length="218" mass="24839">MEAQNLGNVKRRLAKLFEESLKAIVSGECNPSVAASTRKHGDYQCNNAMALWTKIKGKDSKEGNEFKDAESIGHAIMQNLPQSEIVESCSVARPGFKMLVDGIETWAPQLQMKRVVVDFSSPNIAKEMEDFSGIAIGDLQVLYKEANDRFKRDPEFKESARKAVVKLQSGKSKYRKYRKAWEQICETSRREFQKIYQRLGVELEEKGESFYNQYIPGV</sequence>
<dbReference type="EMBL" id="PDCK01000045">
    <property type="protein sequence ID" value="PRQ19296.1"/>
    <property type="molecule type" value="Genomic_DNA"/>
</dbReference>
<keyword evidence="1" id="KW-0030">Aminoacyl-tRNA synthetase</keyword>
<dbReference type="InterPro" id="IPR014729">
    <property type="entry name" value="Rossmann-like_a/b/a_fold"/>
</dbReference>
<dbReference type="GO" id="GO:0004814">
    <property type="term" value="F:arginine-tRNA ligase activity"/>
    <property type="evidence" value="ECO:0007669"/>
    <property type="project" value="UniProtKB-EC"/>
</dbReference>
<dbReference type="InterPro" id="IPR035684">
    <property type="entry name" value="ArgRS_core"/>
</dbReference>